<keyword evidence="4" id="KW-0240">DNA-directed RNA polymerase</keyword>
<dbReference type="InterPro" id="IPR022800">
    <property type="entry name" value="Spt4/RpoE2_Znf"/>
</dbReference>
<keyword evidence="5" id="KW-1185">Reference proteome</keyword>
<keyword evidence="1 2" id="KW-0804">Transcription</keyword>
<keyword evidence="2" id="KW-0479">Metal-binding</keyword>
<name>A0A0N0BQF4_9EURY</name>
<feature type="binding site" evidence="2">
    <location>
        <position position="11"/>
    </location>
    <ligand>
        <name>Zn(2+)</name>
        <dbReference type="ChEBI" id="CHEBI:29105"/>
    </ligand>
</feature>
<feature type="binding site" evidence="2">
    <location>
        <position position="23"/>
    </location>
    <ligand>
        <name>Zn(2+)</name>
        <dbReference type="ChEBI" id="CHEBI:29105"/>
    </ligand>
</feature>
<dbReference type="InterPro" id="IPR029040">
    <property type="entry name" value="RPABC4/Spt4"/>
</dbReference>
<comment type="caution">
    <text evidence="4">The sequence shown here is derived from an EMBL/GenBank/DDBJ whole genome shotgun (WGS) entry which is preliminary data.</text>
</comment>
<feature type="binding site" evidence="2">
    <location>
        <position position="8"/>
    </location>
    <ligand>
        <name>Zn(2+)</name>
        <dbReference type="ChEBI" id="CHEBI:29105"/>
    </ligand>
</feature>
<evidence type="ECO:0000256" key="1">
    <source>
        <dbReference type="ARBA" id="ARBA00023163"/>
    </source>
</evidence>
<comment type="subunit">
    <text evidence="2">Heterodimer composed of Spt4 and Spt5.</text>
</comment>
<protein>
    <recommendedName>
        <fullName evidence="2">Transcription elongation factor Spt4</fullName>
    </recommendedName>
</protein>
<dbReference type="GO" id="GO:0008270">
    <property type="term" value="F:zinc ion binding"/>
    <property type="evidence" value="ECO:0007669"/>
    <property type="project" value="UniProtKB-UniRule"/>
</dbReference>
<dbReference type="PATRIC" id="fig|1705562.3.peg.1906"/>
<evidence type="ECO:0000313" key="5">
    <source>
        <dbReference type="Proteomes" id="UP000037729"/>
    </source>
</evidence>
<dbReference type="Proteomes" id="UP000037729">
    <property type="component" value="Unassembled WGS sequence"/>
</dbReference>
<evidence type="ECO:0000313" key="4">
    <source>
        <dbReference type="EMBL" id="KOX95146.1"/>
    </source>
</evidence>
<feature type="domain" description="Spt4/RpoE2 zinc finger" evidence="3">
    <location>
        <begin position="5"/>
        <end position="66"/>
    </location>
</feature>
<dbReference type="EMBL" id="LIUF01000001">
    <property type="protein sequence ID" value="KOX95146.1"/>
    <property type="molecule type" value="Genomic_DNA"/>
</dbReference>
<gene>
    <name evidence="2" type="primary">spt4</name>
    <name evidence="4" type="ORF">AMS69_04645</name>
</gene>
<dbReference type="GO" id="GO:0006355">
    <property type="term" value="P:regulation of DNA-templated transcription"/>
    <property type="evidence" value="ECO:0007669"/>
    <property type="project" value="UniProtKB-UniRule"/>
</dbReference>
<dbReference type="AlphaFoldDB" id="A0A0N0BQF4"/>
<keyword evidence="2" id="KW-0805">Transcription regulation</keyword>
<comment type="function">
    <text evidence="2">Stimulates transcription elongation.</text>
</comment>
<dbReference type="InterPro" id="IPR038589">
    <property type="entry name" value="Spt4_dom_sf"/>
</dbReference>
<dbReference type="PANTHER" id="PTHR40704:SF1">
    <property type="entry name" value="TRANSCRIPTION ELONGATION FACTOR SPT4"/>
    <property type="match status" value="1"/>
</dbReference>
<dbReference type="GO" id="GO:0000428">
    <property type="term" value="C:DNA-directed RNA polymerase complex"/>
    <property type="evidence" value="ECO:0007669"/>
    <property type="project" value="UniProtKB-KW"/>
</dbReference>
<evidence type="ECO:0000259" key="3">
    <source>
        <dbReference type="SMART" id="SM01389"/>
    </source>
</evidence>
<dbReference type="STRING" id="1705562.AMS69_04645"/>
<comment type="similarity">
    <text evidence="2">Belongs to the archaeal Spt4 family.</text>
</comment>
<proteinExistence type="inferred from homology"/>
<dbReference type="SUPFAM" id="SSF63393">
    <property type="entry name" value="RNA polymerase subunits"/>
    <property type="match status" value="1"/>
</dbReference>
<dbReference type="InterPro" id="IPR007178">
    <property type="entry name" value="Spt4_arch"/>
</dbReference>
<sequence length="66" mass="7298">MMADRLVCRDCHRVQSAEIESQCEACGGTALTEDWAGYVVIAHPERSDIAAEMEVTEPGKYALKVR</sequence>
<keyword evidence="2" id="KW-0862">Zinc</keyword>
<dbReference type="Pfam" id="PF06093">
    <property type="entry name" value="Spt4"/>
    <property type="match status" value="1"/>
</dbReference>
<evidence type="ECO:0000256" key="2">
    <source>
        <dbReference type="HAMAP-Rule" id="MF_00949"/>
    </source>
</evidence>
<dbReference type="NCBIfam" id="NF041664">
    <property type="entry name" value="RNAP_arch_Epp"/>
    <property type="match status" value="1"/>
</dbReference>
<dbReference type="Gene3D" id="2.20.28.90">
    <property type="match status" value="1"/>
</dbReference>
<feature type="binding site" evidence="2">
    <location>
        <position position="26"/>
    </location>
    <ligand>
        <name>Zn(2+)</name>
        <dbReference type="ChEBI" id="CHEBI:29105"/>
    </ligand>
</feature>
<dbReference type="HAMAP" id="MF_00949">
    <property type="entry name" value="Spt4_arch"/>
    <property type="match status" value="1"/>
</dbReference>
<reference evidence="4 5" key="1">
    <citation type="submission" date="2015-08" db="EMBL/GenBank/DDBJ databases">
        <title>Genomes of Isolates from Cabo Rojo, PR.</title>
        <authorList>
            <person name="Sanchez-Nieves R.L."/>
            <person name="Montalvo-Rodriguez R."/>
        </authorList>
    </citation>
    <scope>NUCLEOTIDE SEQUENCE [LARGE SCALE GENOMIC DNA]</scope>
    <source>
        <strain evidence="4 5">SL3</strain>
    </source>
</reference>
<dbReference type="SMART" id="SM01389">
    <property type="entry name" value="Spt4"/>
    <property type="match status" value="1"/>
</dbReference>
<organism evidence="4 5">
    <name type="scientific">Haloarcula rubripromontorii</name>
    <dbReference type="NCBI Taxonomy" id="1705562"/>
    <lineage>
        <taxon>Archaea</taxon>
        <taxon>Methanobacteriati</taxon>
        <taxon>Methanobacteriota</taxon>
        <taxon>Stenosarchaea group</taxon>
        <taxon>Halobacteria</taxon>
        <taxon>Halobacteriales</taxon>
        <taxon>Haloarculaceae</taxon>
        <taxon>Haloarcula</taxon>
    </lineage>
</organism>
<accession>A0A0N0BQF4</accession>
<dbReference type="PANTHER" id="PTHR40704">
    <property type="entry name" value="TRANSCRIPTION ELONGATION FACTOR SPT4"/>
    <property type="match status" value="1"/>
</dbReference>